<feature type="domain" description="Ricin B lectin" evidence="1">
    <location>
        <begin position="15"/>
        <end position="91"/>
    </location>
</feature>
<evidence type="ECO:0000313" key="2">
    <source>
        <dbReference type="EMBL" id="MBA9003957.1"/>
    </source>
</evidence>
<dbReference type="InterPro" id="IPR000772">
    <property type="entry name" value="Ricin_B_lectin"/>
</dbReference>
<accession>A0A7W3MXZ7</accession>
<dbReference type="CDD" id="cd00161">
    <property type="entry name" value="beta-trefoil_Ricin-like"/>
    <property type="match status" value="1"/>
</dbReference>
<dbReference type="Gene3D" id="2.80.10.50">
    <property type="match status" value="3"/>
</dbReference>
<evidence type="ECO:0000313" key="3">
    <source>
        <dbReference type="Proteomes" id="UP000539313"/>
    </source>
</evidence>
<dbReference type="AlphaFoldDB" id="A0A7W3MXZ7"/>
<name>A0A7W3MXZ7_9ACTN</name>
<reference evidence="2 3" key="1">
    <citation type="submission" date="2020-08" db="EMBL/GenBank/DDBJ databases">
        <title>Sequencing the genomes of 1000 actinobacteria strains.</title>
        <authorList>
            <person name="Klenk H.-P."/>
        </authorList>
    </citation>
    <scope>NUCLEOTIDE SEQUENCE [LARGE SCALE GENOMIC DNA]</scope>
    <source>
        <strain evidence="2 3">DSM 45823</strain>
    </source>
</reference>
<dbReference type="InterPro" id="IPR035992">
    <property type="entry name" value="Ricin_B-like_lectins"/>
</dbReference>
<comment type="caution">
    <text evidence="2">The sequence shown here is derived from an EMBL/GenBank/DDBJ whole genome shotgun (WGS) entry which is preliminary data.</text>
</comment>
<dbReference type="RefSeq" id="WP_220500152.1">
    <property type="nucleotide sequence ID" value="NZ_JACJII010000001.1"/>
</dbReference>
<organism evidence="2 3">
    <name type="scientific">Thermomonospora cellulosilytica</name>
    <dbReference type="NCBI Taxonomy" id="1411118"/>
    <lineage>
        <taxon>Bacteria</taxon>
        <taxon>Bacillati</taxon>
        <taxon>Actinomycetota</taxon>
        <taxon>Actinomycetes</taxon>
        <taxon>Streptosporangiales</taxon>
        <taxon>Thermomonosporaceae</taxon>
        <taxon>Thermomonospora</taxon>
    </lineage>
</organism>
<evidence type="ECO:0000259" key="1">
    <source>
        <dbReference type="Pfam" id="PF14200"/>
    </source>
</evidence>
<gene>
    <name evidence="2" type="ORF">HNR21_002839</name>
</gene>
<proteinExistence type="predicted"/>
<sequence length="155" mass="16234">MTLDGPSGETAATPAAYRLVNRNSGKCLGVAGGSSADGANVAQYACGDSAALRWRIEDLGDDTGRLVNAASGKALDVADCGTADGTDIRQWSWLNNPCQRFRMVVSDSGGWVRLVNAASGKVADVADCGTADGVDVRLWTWLNNACQQWRLEPAA</sequence>
<feature type="domain" description="Ricin B lectin" evidence="1">
    <location>
        <begin position="97"/>
        <end position="154"/>
    </location>
</feature>
<dbReference type="PROSITE" id="PS50231">
    <property type="entry name" value="RICIN_B_LECTIN"/>
    <property type="match status" value="1"/>
</dbReference>
<protein>
    <recommendedName>
        <fullName evidence="1">Ricin B lectin domain-containing protein</fullName>
    </recommendedName>
</protein>
<dbReference type="Proteomes" id="UP000539313">
    <property type="component" value="Unassembled WGS sequence"/>
</dbReference>
<dbReference type="Pfam" id="PF14200">
    <property type="entry name" value="RicinB_lectin_2"/>
    <property type="match status" value="2"/>
</dbReference>
<keyword evidence="3" id="KW-1185">Reference proteome</keyword>
<dbReference type="SUPFAM" id="SSF50370">
    <property type="entry name" value="Ricin B-like lectins"/>
    <property type="match status" value="1"/>
</dbReference>
<dbReference type="EMBL" id="JACJII010000001">
    <property type="protein sequence ID" value="MBA9003957.1"/>
    <property type="molecule type" value="Genomic_DNA"/>
</dbReference>